<dbReference type="Ensembl" id="ENSPNAT00000063680.1">
    <property type="protein sequence ID" value="ENSPNAP00000075828.1"/>
    <property type="gene ID" value="ENSPNAG00000035755.1"/>
</dbReference>
<dbReference type="PANTHER" id="PTHR24225">
    <property type="entry name" value="CHEMOTACTIC RECEPTOR"/>
    <property type="match status" value="1"/>
</dbReference>
<feature type="domain" description="G-protein coupled receptors family 1 profile" evidence="14">
    <location>
        <begin position="80"/>
        <end position="321"/>
    </location>
</feature>
<dbReference type="InterPro" id="IPR000826">
    <property type="entry name" value="Formyl_rcpt-rel"/>
</dbReference>
<keyword evidence="16" id="KW-1185">Reference proteome</keyword>
<dbReference type="GO" id="GO:0004875">
    <property type="term" value="F:complement receptor activity"/>
    <property type="evidence" value="ECO:0007669"/>
    <property type="project" value="TreeGrafter"/>
</dbReference>
<keyword evidence="10 12" id="KW-0807">Transducer</keyword>
<accession>A0AAR2LGW3</accession>
<feature type="transmembrane region" description="Helical" evidence="13">
    <location>
        <begin position="265"/>
        <end position="282"/>
    </location>
</feature>
<keyword evidence="3 12" id="KW-0812">Transmembrane</keyword>
<evidence type="ECO:0000256" key="7">
    <source>
        <dbReference type="ARBA" id="ARBA00023157"/>
    </source>
</evidence>
<keyword evidence="9" id="KW-0325">Glycoprotein</keyword>
<dbReference type="AlphaFoldDB" id="A0AAR2LGW3"/>
<sequence length="347" mass="39240">MKRCQTDMPRCDWKPVSAGKKENIKLSHMMTSGPGTATEYIGSRNENTTSQSTASPTCKNAICIFFAAANLMIFILGVAGNGLVIWIAGFKLKKSVIITWYLSLAMSDFTLCAFLPIGIIDMLKNEWVFDYFMCKFWSFFTLLNMYSSVFLLVIISVDRCVIVTFPVWAQNQRTVRKASAVVVLAWLISAALSAQAVVLDDVEHDHLDHTTFCFYSHINDQNHFAEVACELIFGFLIPFLVIIVSYVAVVRKLKSNQMPKFQKPFKIMTLLIASFLICWVPYHTIALMDLNYEKYKSFLPTAYVVVIILASANSALNPYLYAFMGNNFKNQCYALLSKIENAVKEDI</sequence>
<dbReference type="InterPro" id="IPR017452">
    <property type="entry name" value="GPCR_Rhodpsn_7TM"/>
</dbReference>
<dbReference type="PRINTS" id="PR00237">
    <property type="entry name" value="GPCRRHODOPSN"/>
</dbReference>
<dbReference type="GO" id="GO:0005886">
    <property type="term" value="C:plasma membrane"/>
    <property type="evidence" value="ECO:0007669"/>
    <property type="project" value="UniProtKB-SubCell"/>
</dbReference>
<reference evidence="15" key="2">
    <citation type="submission" date="2025-08" db="UniProtKB">
        <authorList>
            <consortium name="Ensembl"/>
        </authorList>
    </citation>
    <scope>IDENTIFICATION</scope>
</reference>
<keyword evidence="5 12" id="KW-0297">G-protein coupled receptor</keyword>
<evidence type="ECO:0000256" key="4">
    <source>
        <dbReference type="ARBA" id="ARBA00022989"/>
    </source>
</evidence>
<keyword evidence="2" id="KW-1003">Cell membrane</keyword>
<evidence type="ECO:0000256" key="11">
    <source>
        <dbReference type="ARBA" id="ARBA00025736"/>
    </source>
</evidence>
<feature type="transmembrane region" description="Helical" evidence="13">
    <location>
        <begin position="64"/>
        <end position="88"/>
    </location>
</feature>
<evidence type="ECO:0000256" key="2">
    <source>
        <dbReference type="ARBA" id="ARBA00022475"/>
    </source>
</evidence>
<evidence type="ECO:0000313" key="16">
    <source>
        <dbReference type="Proteomes" id="UP001501920"/>
    </source>
</evidence>
<evidence type="ECO:0000256" key="5">
    <source>
        <dbReference type="ARBA" id="ARBA00023040"/>
    </source>
</evidence>
<dbReference type="SUPFAM" id="SSF81321">
    <property type="entry name" value="Family A G protein-coupled receptor-like"/>
    <property type="match status" value="1"/>
</dbReference>
<keyword evidence="7" id="KW-1015">Disulfide bond</keyword>
<evidence type="ECO:0000256" key="12">
    <source>
        <dbReference type="RuleBase" id="RU000688"/>
    </source>
</evidence>
<dbReference type="PRINTS" id="PR00526">
    <property type="entry name" value="FMETLEUPHER"/>
</dbReference>
<dbReference type="GO" id="GO:0007200">
    <property type="term" value="P:phospholipase C-activating G protein-coupled receptor signaling pathway"/>
    <property type="evidence" value="ECO:0007669"/>
    <property type="project" value="TreeGrafter"/>
</dbReference>
<dbReference type="Proteomes" id="UP001501920">
    <property type="component" value="Chromosome 20"/>
</dbReference>
<proteinExistence type="inferred from homology"/>
<evidence type="ECO:0000256" key="6">
    <source>
        <dbReference type="ARBA" id="ARBA00023136"/>
    </source>
</evidence>
<dbReference type="InterPro" id="IPR000276">
    <property type="entry name" value="GPCR_Rhodpsn"/>
</dbReference>
<keyword evidence="4 13" id="KW-1133">Transmembrane helix</keyword>
<gene>
    <name evidence="15" type="primary">OPN5</name>
</gene>
<comment type="similarity">
    <text evidence="11">Belongs to the chemokine-like receptor (CMKLR) family.</text>
</comment>
<keyword evidence="6 13" id="KW-0472">Membrane</keyword>
<dbReference type="PROSITE" id="PS00237">
    <property type="entry name" value="G_PROTEIN_RECEP_F1_1"/>
    <property type="match status" value="1"/>
</dbReference>
<reference evidence="15" key="3">
    <citation type="submission" date="2025-09" db="UniProtKB">
        <authorList>
            <consortium name="Ensembl"/>
        </authorList>
    </citation>
    <scope>IDENTIFICATION</scope>
</reference>
<evidence type="ECO:0000256" key="1">
    <source>
        <dbReference type="ARBA" id="ARBA00004651"/>
    </source>
</evidence>
<dbReference type="GO" id="GO:0006954">
    <property type="term" value="P:inflammatory response"/>
    <property type="evidence" value="ECO:0007669"/>
    <property type="project" value="TreeGrafter"/>
</dbReference>
<evidence type="ECO:0000256" key="9">
    <source>
        <dbReference type="ARBA" id="ARBA00023180"/>
    </source>
</evidence>
<evidence type="ECO:0000256" key="3">
    <source>
        <dbReference type="ARBA" id="ARBA00022692"/>
    </source>
</evidence>
<protein>
    <recommendedName>
        <fullName evidence="14">G-protein coupled receptors family 1 profile domain-containing protein</fullName>
    </recommendedName>
</protein>
<comment type="similarity">
    <text evidence="12">Belongs to the G-protein coupled receptor 1 family.</text>
</comment>
<dbReference type="GO" id="GO:0007204">
    <property type="term" value="P:positive regulation of cytosolic calcium ion concentration"/>
    <property type="evidence" value="ECO:0007669"/>
    <property type="project" value="TreeGrafter"/>
</dbReference>
<feature type="transmembrane region" description="Helical" evidence="13">
    <location>
        <begin position="100"/>
        <end position="120"/>
    </location>
</feature>
<name>A0AAR2LGW3_PYGNA</name>
<reference evidence="15 16" key="1">
    <citation type="submission" date="2020-10" db="EMBL/GenBank/DDBJ databases">
        <title>Pygocentrus nattereri (red-bellied piranha) genome, fPygNat1, primary haplotype.</title>
        <authorList>
            <person name="Myers G."/>
            <person name="Meyer A."/>
            <person name="Karagic N."/>
            <person name="Pippel M."/>
            <person name="Winkler S."/>
            <person name="Tracey A."/>
            <person name="Wood J."/>
            <person name="Formenti G."/>
            <person name="Howe K."/>
            <person name="Fedrigo O."/>
            <person name="Jarvis E.D."/>
        </authorList>
    </citation>
    <scope>NUCLEOTIDE SEQUENCE [LARGE SCALE GENOMIC DNA]</scope>
</reference>
<dbReference type="PROSITE" id="PS50262">
    <property type="entry name" value="G_PROTEIN_RECEP_F1_2"/>
    <property type="match status" value="1"/>
</dbReference>
<feature type="transmembrane region" description="Helical" evidence="13">
    <location>
        <begin position="302"/>
        <end position="321"/>
    </location>
</feature>
<evidence type="ECO:0000259" key="14">
    <source>
        <dbReference type="PROSITE" id="PS50262"/>
    </source>
</evidence>
<feature type="transmembrane region" description="Helical" evidence="13">
    <location>
        <begin position="178"/>
        <end position="198"/>
    </location>
</feature>
<dbReference type="GO" id="GO:0004930">
    <property type="term" value="F:G protein-coupled receptor activity"/>
    <property type="evidence" value="ECO:0007669"/>
    <property type="project" value="UniProtKB-KW"/>
</dbReference>
<dbReference type="PANTHER" id="PTHR24225:SF0">
    <property type="entry name" value="N-FORMYL PEPTIDE RECEPTOR 2"/>
    <property type="match status" value="1"/>
</dbReference>
<organism evidence="15 16">
    <name type="scientific">Pygocentrus nattereri</name>
    <name type="common">Red-bellied piranha</name>
    <dbReference type="NCBI Taxonomy" id="42514"/>
    <lineage>
        <taxon>Eukaryota</taxon>
        <taxon>Metazoa</taxon>
        <taxon>Chordata</taxon>
        <taxon>Craniata</taxon>
        <taxon>Vertebrata</taxon>
        <taxon>Euteleostomi</taxon>
        <taxon>Actinopterygii</taxon>
        <taxon>Neopterygii</taxon>
        <taxon>Teleostei</taxon>
        <taxon>Ostariophysi</taxon>
        <taxon>Characiformes</taxon>
        <taxon>Characoidei</taxon>
        <taxon>Pygocentrus</taxon>
    </lineage>
</organism>
<dbReference type="Pfam" id="PF00001">
    <property type="entry name" value="7tm_1"/>
    <property type="match status" value="1"/>
</dbReference>
<evidence type="ECO:0000256" key="8">
    <source>
        <dbReference type="ARBA" id="ARBA00023170"/>
    </source>
</evidence>
<feature type="transmembrane region" description="Helical" evidence="13">
    <location>
        <begin position="231"/>
        <end position="253"/>
    </location>
</feature>
<evidence type="ECO:0000313" key="15">
    <source>
        <dbReference type="Ensembl" id="ENSPNAP00000075828.1"/>
    </source>
</evidence>
<dbReference type="GeneTree" id="ENSGT01020000230438"/>
<evidence type="ECO:0000256" key="10">
    <source>
        <dbReference type="ARBA" id="ARBA00023224"/>
    </source>
</evidence>
<evidence type="ECO:0000256" key="13">
    <source>
        <dbReference type="SAM" id="Phobius"/>
    </source>
</evidence>
<feature type="transmembrane region" description="Helical" evidence="13">
    <location>
        <begin position="136"/>
        <end position="157"/>
    </location>
</feature>
<keyword evidence="8 12" id="KW-0675">Receptor</keyword>
<dbReference type="Gene3D" id="1.20.1070.10">
    <property type="entry name" value="Rhodopsin 7-helix transmembrane proteins"/>
    <property type="match status" value="1"/>
</dbReference>
<comment type="subcellular location">
    <subcellularLocation>
        <location evidence="1">Cell membrane</location>
        <topology evidence="1">Multi-pass membrane protein</topology>
    </subcellularLocation>
</comment>